<name>A0A919RWQ3_9CLOT</name>
<gene>
    <name evidence="1" type="ORF">CPJCM30710_04370</name>
</gene>
<dbReference type="RefSeq" id="WP_212902527.1">
    <property type="nucleotide sequence ID" value="NZ_BOPZ01000003.1"/>
</dbReference>
<sequence>MTGQGIAPHEAFELHEILTFKNVCLTKAVTMSALVSDSNLKNILQQDITQTQSEIKELRDLISRSNMALSTQ</sequence>
<reference evidence="1" key="1">
    <citation type="submission" date="2021-03" db="EMBL/GenBank/DDBJ databases">
        <title>Taxonomic study of Clostridium polyendosporum from meadow-gley soil under rice.</title>
        <authorList>
            <person name="Kobayashi H."/>
            <person name="Tanizawa Y."/>
            <person name="Yagura M."/>
        </authorList>
    </citation>
    <scope>NUCLEOTIDE SEQUENCE</scope>
    <source>
        <strain evidence="1">JCM 30710</strain>
    </source>
</reference>
<accession>A0A919RWQ3</accession>
<keyword evidence="1" id="KW-0946">Virion</keyword>
<organism evidence="1 2">
    <name type="scientific">Clostridium polyendosporum</name>
    <dbReference type="NCBI Taxonomy" id="69208"/>
    <lineage>
        <taxon>Bacteria</taxon>
        <taxon>Bacillati</taxon>
        <taxon>Bacillota</taxon>
        <taxon>Clostridia</taxon>
        <taxon>Eubacteriales</taxon>
        <taxon>Clostridiaceae</taxon>
        <taxon>Clostridium</taxon>
    </lineage>
</organism>
<dbReference type="InterPro" id="IPR012347">
    <property type="entry name" value="Ferritin-like"/>
</dbReference>
<dbReference type="EMBL" id="BOPZ01000003">
    <property type="protein sequence ID" value="GIM27771.1"/>
    <property type="molecule type" value="Genomic_DNA"/>
</dbReference>
<dbReference type="AlphaFoldDB" id="A0A919RWQ3"/>
<dbReference type="Proteomes" id="UP000679179">
    <property type="component" value="Unassembled WGS sequence"/>
</dbReference>
<dbReference type="Gene3D" id="1.20.1260.10">
    <property type="match status" value="1"/>
</dbReference>
<keyword evidence="2" id="KW-1185">Reference proteome</keyword>
<proteinExistence type="predicted"/>
<protein>
    <submittedName>
        <fullName evidence="1">Spore coat protein CotF</fullName>
    </submittedName>
</protein>
<evidence type="ECO:0000313" key="1">
    <source>
        <dbReference type="EMBL" id="GIM27771.1"/>
    </source>
</evidence>
<keyword evidence="1" id="KW-0167">Capsid protein</keyword>
<evidence type="ECO:0000313" key="2">
    <source>
        <dbReference type="Proteomes" id="UP000679179"/>
    </source>
</evidence>
<comment type="caution">
    <text evidence="1">The sequence shown here is derived from an EMBL/GenBank/DDBJ whole genome shotgun (WGS) entry which is preliminary data.</text>
</comment>